<dbReference type="Pfam" id="PF00464">
    <property type="entry name" value="SHMT"/>
    <property type="match status" value="1"/>
</dbReference>
<dbReference type="Proteomes" id="UP000595596">
    <property type="component" value="Chromosome"/>
</dbReference>
<dbReference type="Gene3D" id="3.90.1150.10">
    <property type="entry name" value="Aspartate Aminotransferase, domain 1"/>
    <property type="match status" value="1"/>
</dbReference>
<dbReference type="GO" id="GO:0004372">
    <property type="term" value="F:glycine hydroxymethyltransferase activity"/>
    <property type="evidence" value="ECO:0007669"/>
    <property type="project" value="InterPro"/>
</dbReference>
<dbReference type="GO" id="GO:0005829">
    <property type="term" value="C:cytosol"/>
    <property type="evidence" value="ECO:0007669"/>
    <property type="project" value="TreeGrafter"/>
</dbReference>
<dbReference type="Gene3D" id="3.40.640.10">
    <property type="entry name" value="Type I PLP-dependent aspartate aminotransferase-like (Major domain)"/>
    <property type="match status" value="1"/>
</dbReference>
<accession>A0A7R7ACE7</accession>
<reference evidence="5 6" key="1">
    <citation type="journal article" date="2020" name="Genome Biol. Evol.">
        <title>Comparative Genomics Underlines Multiple Roles of Profftella, an Obligate Symbiont of Psyllids: Providing Toxins, Vitamins, and Carotenoids.</title>
        <authorList>
            <person name="Nakabachi A."/>
            <person name="Piel J."/>
            <person name="Malenovsky I."/>
            <person name="Hirose Y."/>
        </authorList>
    </citation>
    <scope>NUCLEOTIDE SEQUENCE [LARGE SCALE GENOMIC DNA]</scope>
    <source>
        <strain evidence="5 6">Dco</strain>
    </source>
</reference>
<evidence type="ECO:0000313" key="6">
    <source>
        <dbReference type="Proteomes" id="UP000595596"/>
    </source>
</evidence>
<dbReference type="PANTHER" id="PTHR11680:SF35">
    <property type="entry name" value="SERINE HYDROXYMETHYLTRANSFERASE 1"/>
    <property type="match status" value="1"/>
</dbReference>
<sequence>MNKNFYNFLDLLKIESIKQEKKINLIASENYASLSSIIYSSSCFINKYTEGYPFNRYYSGCKIFDIFENKAIIESQVLFSSFFSNVQPHSGTQANAAAYQSLINKDDKILSLDLKSGGHLSHGFKKNFSGNFYNVVNYCLDKNNLLNNNNIEKVIKYEKPSLLILGYSSYQNIVEWDFFKKISKKNNIKILSDISHISGLICSGLIQNPINFSDVVTTTTHKTLRGIKGGIILSNNKKIWNKINSGLFPGQQGGCISNHIIGKYISFKEANSYEFINYTKQILINSKIMLKTFLYRGYNSSSDETLNHMFLIKINNECSSYIEKILEKNGILLNKNFFPKDSKSSKKPSAIRIGLSSCTTRKMKNLEVELIANYICDLIEKKNNFIKLDIIILCKKFPIYK</sequence>
<dbReference type="GO" id="GO:0008168">
    <property type="term" value="F:methyltransferase activity"/>
    <property type="evidence" value="ECO:0007669"/>
    <property type="project" value="UniProtKB-KW"/>
</dbReference>
<keyword evidence="6" id="KW-1185">Reference proteome</keyword>
<dbReference type="SUPFAM" id="SSF53383">
    <property type="entry name" value="PLP-dependent transferases"/>
    <property type="match status" value="1"/>
</dbReference>
<evidence type="ECO:0000259" key="4">
    <source>
        <dbReference type="Pfam" id="PF00464"/>
    </source>
</evidence>
<evidence type="ECO:0000313" key="5">
    <source>
        <dbReference type="EMBL" id="BCG49249.1"/>
    </source>
</evidence>
<evidence type="ECO:0000256" key="3">
    <source>
        <dbReference type="PIRSR" id="PIRSR000412-50"/>
    </source>
</evidence>
<dbReference type="GO" id="GO:0035999">
    <property type="term" value="P:tetrahydrofolate interconversion"/>
    <property type="evidence" value="ECO:0007669"/>
    <property type="project" value="InterPro"/>
</dbReference>
<dbReference type="EMBL" id="AP023214">
    <property type="protein sequence ID" value="BCG49249.1"/>
    <property type="molecule type" value="Genomic_DNA"/>
</dbReference>
<proteinExistence type="predicted"/>
<dbReference type="GO" id="GO:0030170">
    <property type="term" value="F:pyridoxal phosphate binding"/>
    <property type="evidence" value="ECO:0007669"/>
    <property type="project" value="InterPro"/>
</dbReference>
<comment type="cofactor">
    <cofactor evidence="1 3">
        <name>pyridoxal 5'-phosphate</name>
        <dbReference type="ChEBI" id="CHEBI:597326"/>
    </cofactor>
</comment>
<feature type="domain" description="Serine hydroxymethyltransferase-like" evidence="4">
    <location>
        <begin position="8"/>
        <end position="375"/>
    </location>
</feature>
<gene>
    <name evidence="5" type="primary">glyA</name>
    <name evidence="5" type="ORF">CRDco_0310</name>
</gene>
<organism evidence="5 6">
    <name type="scientific">Candidatus Carsonella ruddii</name>
    <name type="common">Diaphorina cf. continua</name>
    <dbReference type="NCBI Taxonomy" id="2661587"/>
    <lineage>
        <taxon>Bacteria</taxon>
        <taxon>Pseudomonadati</taxon>
        <taxon>Pseudomonadota</taxon>
        <taxon>Gammaproteobacteria</taxon>
        <taxon>Oceanospirillales</taxon>
        <taxon>Halomonadaceae</taxon>
        <taxon>Zymobacter group</taxon>
        <taxon>Candidatus Carsonella</taxon>
    </lineage>
</organism>
<evidence type="ECO:0000256" key="2">
    <source>
        <dbReference type="ARBA" id="ARBA00022898"/>
    </source>
</evidence>
<dbReference type="InterPro" id="IPR001085">
    <property type="entry name" value="Ser_HO-MeTrfase"/>
</dbReference>
<dbReference type="RefSeq" id="WP_201329538.1">
    <property type="nucleotide sequence ID" value="NZ_AP023214.1"/>
</dbReference>
<dbReference type="PIRSF" id="PIRSF000412">
    <property type="entry name" value="SHMT"/>
    <property type="match status" value="1"/>
</dbReference>
<protein>
    <submittedName>
        <fullName evidence="5">Serine hydroxymethyltransferase</fullName>
    </submittedName>
</protein>
<evidence type="ECO:0000256" key="1">
    <source>
        <dbReference type="ARBA" id="ARBA00001933"/>
    </source>
</evidence>
<keyword evidence="2 3" id="KW-0663">Pyridoxal phosphate</keyword>
<name>A0A7R7ACE7_CARRU</name>
<keyword evidence="5" id="KW-0489">Methyltransferase</keyword>
<dbReference type="InterPro" id="IPR015424">
    <property type="entry name" value="PyrdxlP-dep_Trfase"/>
</dbReference>
<dbReference type="InterPro" id="IPR049943">
    <property type="entry name" value="Ser_HO-MeTrfase-like"/>
</dbReference>
<dbReference type="GO" id="GO:0032259">
    <property type="term" value="P:methylation"/>
    <property type="evidence" value="ECO:0007669"/>
    <property type="project" value="UniProtKB-KW"/>
</dbReference>
<dbReference type="AlphaFoldDB" id="A0A7R7ACE7"/>
<dbReference type="KEGG" id="crr:CRDco_0310"/>
<dbReference type="GO" id="GO:0019264">
    <property type="term" value="P:glycine biosynthetic process from serine"/>
    <property type="evidence" value="ECO:0007669"/>
    <property type="project" value="InterPro"/>
</dbReference>
<dbReference type="PANTHER" id="PTHR11680">
    <property type="entry name" value="SERINE HYDROXYMETHYLTRANSFERASE"/>
    <property type="match status" value="1"/>
</dbReference>
<feature type="modified residue" description="N6-(pyridoxal phosphate)lysine" evidence="3">
    <location>
        <position position="222"/>
    </location>
</feature>
<dbReference type="NCBIfam" id="NF000586">
    <property type="entry name" value="PRK00011.1"/>
    <property type="match status" value="1"/>
</dbReference>
<keyword evidence="5" id="KW-0808">Transferase</keyword>
<dbReference type="InterPro" id="IPR039429">
    <property type="entry name" value="SHMT-like_dom"/>
</dbReference>
<dbReference type="InterPro" id="IPR015422">
    <property type="entry name" value="PyrdxlP-dep_Trfase_small"/>
</dbReference>
<dbReference type="InterPro" id="IPR015421">
    <property type="entry name" value="PyrdxlP-dep_Trfase_major"/>
</dbReference>